<keyword evidence="1" id="KW-0812">Transmembrane</keyword>
<feature type="transmembrane region" description="Helical" evidence="1">
    <location>
        <begin position="50"/>
        <end position="71"/>
    </location>
</feature>
<feature type="transmembrane region" description="Helical" evidence="1">
    <location>
        <begin position="21"/>
        <end position="38"/>
    </location>
</feature>
<evidence type="ECO:0000256" key="1">
    <source>
        <dbReference type="SAM" id="Phobius"/>
    </source>
</evidence>
<protein>
    <submittedName>
        <fullName evidence="2">Unannotated protein</fullName>
    </submittedName>
</protein>
<reference evidence="2" key="1">
    <citation type="submission" date="2020-05" db="EMBL/GenBank/DDBJ databases">
        <authorList>
            <person name="Chiriac C."/>
            <person name="Salcher M."/>
            <person name="Ghai R."/>
            <person name="Kavagutti S V."/>
        </authorList>
    </citation>
    <scope>NUCLEOTIDE SEQUENCE</scope>
</reference>
<gene>
    <name evidence="2" type="ORF">UFOPK2001_00586</name>
</gene>
<organism evidence="2">
    <name type="scientific">freshwater metagenome</name>
    <dbReference type="NCBI Taxonomy" id="449393"/>
    <lineage>
        <taxon>unclassified sequences</taxon>
        <taxon>metagenomes</taxon>
        <taxon>ecological metagenomes</taxon>
    </lineage>
</organism>
<keyword evidence="1" id="KW-0472">Membrane</keyword>
<dbReference type="AlphaFoldDB" id="A0A6J6J5X7"/>
<proteinExistence type="predicted"/>
<accession>A0A6J6J5X7</accession>
<keyword evidence="1" id="KW-1133">Transmembrane helix</keyword>
<evidence type="ECO:0000313" key="2">
    <source>
        <dbReference type="EMBL" id="CAB4632024.1"/>
    </source>
</evidence>
<sequence length="144" mass="16322">MSQSFIESRRLARIRPSAVRLFLPFAALALACFGVSFYNGRLPEQWMNITLYSVAGAIAFFFWLIPVLRYLSSYVDIFTTRVFYRAGLMGQNRSEAKFSQVTDVRLGDGRRIQLALTNGEIVELPRLPRAKKLTAEIQALVAKV</sequence>
<dbReference type="EMBL" id="CAEZVN010000043">
    <property type="protein sequence ID" value="CAB4632024.1"/>
    <property type="molecule type" value="Genomic_DNA"/>
</dbReference>
<name>A0A6J6J5X7_9ZZZZ</name>